<comment type="caution">
    <text evidence="3">The sequence shown here is derived from an EMBL/GenBank/DDBJ whole genome shotgun (WGS) entry which is preliminary data.</text>
</comment>
<reference evidence="3 4" key="1">
    <citation type="submission" date="2020-04" db="EMBL/GenBank/DDBJ databases">
        <title>Plant Genome Project.</title>
        <authorList>
            <person name="Zhang R.-G."/>
        </authorList>
    </citation>
    <scope>NUCLEOTIDE SEQUENCE [LARGE SCALE GENOMIC DNA]</scope>
    <source>
        <strain evidence="3">YNK0</strain>
        <tissue evidence="3">Leaf</tissue>
    </source>
</reference>
<gene>
    <name evidence="3" type="ORF">HHK36_008623</name>
</gene>
<dbReference type="InterPro" id="IPR052929">
    <property type="entry name" value="RNase_H-like_EbsB-rel"/>
</dbReference>
<dbReference type="Pfam" id="PF13456">
    <property type="entry name" value="RVT_3"/>
    <property type="match status" value="1"/>
</dbReference>
<dbReference type="InterPro" id="IPR036397">
    <property type="entry name" value="RNaseH_sf"/>
</dbReference>
<feature type="domain" description="Ubiquitin/SUMO-activating enzyme ubiquitin-like" evidence="2">
    <location>
        <begin position="296"/>
        <end position="392"/>
    </location>
</feature>
<evidence type="ECO:0008006" key="5">
    <source>
        <dbReference type="Google" id="ProtNLM"/>
    </source>
</evidence>
<protein>
    <recommendedName>
        <fullName evidence="5">RNase H type-1 domain-containing protein</fullName>
    </recommendedName>
</protein>
<dbReference type="Gene3D" id="3.30.420.10">
    <property type="entry name" value="Ribonuclease H-like superfamily/Ribonuclease H"/>
    <property type="match status" value="1"/>
</dbReference>
<keyword evidence="4" id="KW-1185">Reference proteome</keyword>
<dbReference type="GO" id="GO:0003676">
    <property type="term" value="F:nucleic acid binding"/>
    <property type="evidence" value="ECO:0007669"/>
    <property type="project" value="InterPro"/>
</dbReference>
<dbReference type="EMBL" id="JABCRI010000005">
    <property type="protein sequence ID" value="KAF8406535.1"/>
    <property type="molecule type" value="Genomic_DNA"/>
</dbReference>
<organism evidence="3 4">
    <name type="scientific">Tetracentron sinense</name>
    <name type="common">Spur-leaf</name>
    <dbReference type="NCBI Taxonomy" id="13715"/>
    <lineage>
        <taxon>Eukaryota</taxon>
        <taxon>Viridiplantae</taxon>
        <taxon>Streptophyta</taxon>
        <taxon>Embryophyta</taxon>
        <taxon>Tracheophyta</taxon>
        <taxon>Spermatophyta</taxon>
        <taxon>Magnoliopsida</taxon>
        <taxon>Trochodendrales</taxon>
        <taxon>Trochodendraceae</taxon>
        <taxon>Tetracentron</taxon>
    </lineage>
</organism>
<dbReference type="GO" id="GO:0004523">
    <property type="term" value="F:RNA-DNA hybrid ribonuclease activity"/>
    <property type="evidence" value="ECO:0007669"/>
    <property type="project" value="InterPro"/>
</dbReference>
<dbReference type="InterPro" id="IPR002156">
    <property type="entry name" value="RNaseH_domain"/>
</dbReference>
<dbReference type="OrthoDB" id="10255449at2759"/>
<evidence type="ECO:0000313" key="3">
    <source>
        <dbReference type="EMBL" id="KAF8406535.1"/>
    </source>
</evidence>
<dbReference type="InterPro" id="IPR028077">
    <property type="entry name" value="UAE_UbL_dom"/>
</dbReference>
<feature type="domain" description="RNase H type-1" evidence="1">
    <location>
        <begin position="472"/>
        <end position="594"/>
    </location>
</feature>
<evidence type="ECO:0000259" key="2">
    <source>
        <dbReference type="Pfam" id="PF14732"/>
    </source>
</evidence>
<dbReference type="InterPro" id="IPR044730">
    <property type="entry name" value="RNase_H-like_dom_plant"/>
</dbReference>
<accession>A0A834ZFV4</accession>
<dbReference type="Proteomes" id="UP000655225">
    <property type="component" value="Unassembled WGS sequence"/>
</dbReference>
<name>A0A834ZFV4_TETSI</name>
<dbReference type="CDD" id="cd06222">
    <property type="entry name" value="RNase_H_like"/>
    <property type="match status" value="1"/>
</dbReference>
<dbReference type="InterPro" id="IPR012337">
    <property type="entry name" value="RNaseH-like_sf"/>
</dbReference>
<dbReference type="PANTHER" id="PTHR47074">
    <property type="entry name" value="BNAC02G40300D PROTEIN"/>
    <property type="match status" value="1"/>
</dbReference>
<dbReference type="Gene3D" id="3.10.290.20">
    <property type="entry name" value="Ubiquitin-like 2 activating enzyme e1b. Chain: B, domain 3"/>
    <property type="match status" value="1"/>
</dbReference>
<dbReference type="SUPFAM" id="SSF53098">
    <property type="entry name" value="Ribonuclease H-like"/>
    <property type="match status" value="1"/>
</dbReference>
<evidence type="ECO:0000259" key="1">
    <source>
        <dbReference type="Pfam" id="PF13456"/>
    </source>
</evidence>
<dbReference type="PANTHER" id="PTHR47074:SF11">
    <property type="entry name" value="REVERSE TRANSCRIPTASE-LIKE PROTEIN"/>
    <property type="match status" value="1"/>
</dbReference>
<evidence type="ECO:0000313" key="4">
    <source>
        <dbReference type="Proteomes" id="UP000655225"/>
    </source>
</evidence>
<dbReference type="Pfam" id="PF14732">
    <property type="entry name" value="UAE_UbL"/>
    <property type="match status" value="1"/>
</dbReference>
<proteinExistence type="predicted"/>
<dbReference type="AlphaFoldDB" id="A0A834ZFV4"/>
<sequence>MANATEGFAVVGAGLSRFGNRVLVFEQIQRSGPKSRLVTLPAPESHTLKVSDLIRDLAIHTQLAALTIGIFYSDALATLLEIVGFLLIYFFCHVRDLETPKRSQVRPAHAKQPIPNTVIETTVDHEIDIHGGTGQFEAERFRGYVADSLMQELPNSQSASSGYEAIVKKLDLIIAGLEMLADAFKDANHKSVINKEELYAQVMQIDGIDPDLKLRMFDYTVGHDIGKAFLAVPHGERKDWLLMKIIDAKWALIRCELLYRMTYCRQHPSRKMLLMLVEPFERNKSCYVYCETPLSLHVNTHRSTLRVFVKKIVKGNLGMDFPLLMHGSALLYEVGDDLEEDMAANYAANLHKDSYLIFVVPSVLPSPVSSGTVPTVEDLQQELSCNVNIMHTGPLALDGIQSTIAWWIAGCGHADFSSENFSITIRMITTLWAIWKARNDRLGGKTFPPPLRLPGNRSTTWMVPPINYVKINVDGAWDPLNNKARAGIIIRDHLGVTIFRQSFPTDSVSARVSETKAIFLDLYIALSQGWSNFILEGDANQLFDYINNKECNVHWDISTILKDIKVLWNQIPSTLVQAIPRSANGAACNLAKRALMWRKNGIAAE</sequence>